<sequence>MTEIAIYLNENDETESIYEKGKIKVFSNVNKSWKIEKEISFNVDKKRTQSDLRRNTNSLIKNLGDCKIIVFKNISGLPYTILRNSEFTVAEADGFPSEILDEIVDELNVNKESLNSIEPIPMNKEGCYILDLNELQKNNNEVTSKQALLPFLQNKKFYELQVICSHIPPWFEEKLDSLNMNQKVTKNDTNNYKVIISPKTCTCK</sequence>
<accession>A0A1W1XNM5</accession>
<name>A0A1W1XNM5_9CLOT</name>
<dbReference type="EMBL" id="FWXH01000008">
    <property type="protein sequence ID" value="SMC25121.1"/>
    <property type="molecule type" value="Genomic_DNA"/>
</dbReference>
<evidence type="ECO:0000313" key="1">
    <source>
        <dbReference type="EMBL" id="SMC25121.1"/>
    </source>
</evidence>
<dbReference type="STRING" id="1121291.SAMN02745134_02368"/>
<dbReference type="RefSeq" id="WP_207651885.1">
    <property type="nucleotide sequence ID" value="NZ_FWXH01000008.1"/>
</dbReference>
<dbReference type="Proteomes" id="UP000192468">
    <property type="component" value="Unassembled WGS sequence"/>
</dbReference>
<keyword evidence="2" id="KW-1185">Reference proteome</keyword>
<dbReference type="Pfam" id="PF09582">
    <property type="entry name" value="AnfO_nitrog"/>
    <property type="match status" value="1"/>
</dbReference>
<organism evidence="1 2">
    <name type="scientific">Clostridium acidisoli DSM 12555</name>
    <dbReference type="NCBI Taxonomy" id="1121291"/>
    <lineage>
        <taxon>Bacteria</taxon>
        <taxon>Bacillati</taxon>
        <taxon>Bacillota</taxon>
        <taxon>Clostridia</taxon>
        <taxon>Eubacteriales</taxon>
        <taxon>Clostridiaceae</taxon>
        <taxon>Clostridium</taxon>
    </lineage>
</organism>
<dbReference type="AlphaFoldDB" id="A0A1W1XNM5"/>
<evidence type="ECO:0000313" key="2">
    <source>
        <dbReference type="Proteomes" id="UP000192468"/>
    </source>
</evidence>
<gene>
    <name evidence="1" type="ORF">SAMN02745134_02368</name>
</gene>
<reference evidence="1 2" key="1">
    <citation type="submission" date="2017-04" db="EMBL/GenBank/DDBJ databases">
        <authorList>
            <person name="Afonso C.L."/>
            <person name="Miller P.J."/>
            <person name="Scott M.A."/>
            <person name="Spackman E."/>
            <person name="Goraichik I."/>
            <person name="Dimitrov K.M."/>
            <person name="Suarez D.L."/>
            <person name="Swayne D.E."/>
        </authorList>
    </citation>
    <scope>NUCLEOTIDE SEQUENCE [LARGE SCALE GENOMIC DNA]</scope>
    <source>
        <strain evidence="1 2">DSM 12555</strain>
    </source>
</reference>
<dbReference type="InterPro" id="IPR014287">
    <property type="entry name" value="Nase_Fe-Fe_AnfO"/>
</dbReference>
<proteinExistence type="predicted"/>
<protein>
    <submittedName>
        <fullName evidence="1">Fe-only nitrogenase accessory protein AnfO</fullName>
    </submittedName>
</protein>